<organism evidence="8 9">
    <name type="scientific">Pelagicoccus enzymogenes</name>
    <dbReference type="NCBI Taxonomy" id="2773457"/>
    <lineage>
        <taxon>Bacteria</taxon>
        <taxon>Pseudomonadati</taxon>
        <taxon>Verrucomicrobiota</taxon>
        <taxon>Opitutia</taxon>
        <taxon>Puniceicoccales</taxon>
        <taxon>Pelagicoccaceae</taxon>
        <taxon>Pelagicoccus</taxon>
    </lineage>
</organism>
<gene>
    <name evidence="7" type="primary">lgt</name>
    <name evidence="8" type="ORF">IEN85_13655</name>
</gene>
<evidence type="ECO:0000256" key="3">
    <source>
        <dbReference type="ARBA" id="ARBA00022679"/>
    </source>
</evidence>
<protein>
    <recommendedName>
        <fullName evidence="7">Phosphatidylglycerol--prolipoprotein diacylglyceryl transferase</fullName>
        <ecNumber evidence="7">2.5.1.145</ecNumber>
    </recommendedName>
</protein>
<dbReference type="PANTHER" id="PTHR30589:SF0">
    <property type="entry name" value="PHOSPHATIDYLGLYCEROL--PROLIPOPROTEIN DIACYLGLYCERYL TRANSFERASE"/>
    <property type="match status" value="1"/>
</dbReference>
<feature type="transmembrane region" description="Helical" evidence="7">
    <location>
        <begin position="26"/>
        <end position="46"/>
    </location>
</feature>
<dbReference type="Proteomes" id="UP000622317">
    <property type="component" value="Unassembled WGS sequence"/>
</dbReference>
<keyword evidence="5 7" id="KW-1133">Transmembrane helix</keyword>
<dbReference type="GO" id="GO:0042158">
    <property type="term" value="P:lipoprotein biosynthetic process"/>
    <property type="evidence" value="ECO:0007669"/>
    <property type="project" value="UniProtKB-UniRule"/>
</dbReference>
<evidence type="ECO:0000256" key="7">
    <source>
        <dbReference type="HAMAP-Rule" id="MF_01147"/>
    </source>
</evidence>
<dbReference type="InterPro" id="IPR001640">
    <property type="entry name" value="Lgt"/>
</dbReference>
<dbReference type="PANTHER" id="PTHR30589">
    <property type="entry name" value="PROLIPOPROTEIN DIACYLGLYCERYL TRANSFERASE"/>
    <property type="match status" value="1"/>
</dbReference>
<evidence type="ECO:0000256" key="5">
    <source>
        <dbReference type="ARBA" id="ARBA00022989"/>
    </source>
</evidence>
<sequence length="268" mass="29595">MPFSPPWTHDLDPIIFQFTESLAIRWYGLAYVLGFMIGAWLLHLYYKKGLSPLDTNQQSDLFLGIIAGVIVGGRLGYFIFYSPRTLLEDPLAFFKFTDGGMASHGGFVGVILAGWIMSRRFKISFLKLGDILATLAPPGLLLGRLANFQNGELWGKPTDGTWGVIFPGAGMMPRHPSQLYEAGLEGLLMLAYTQLRIWTSPVLKNHPGQIGGEFLLGYSIVRIIGEQFREHDAGILPFMGLNRGAVLSIFMALAGLALILYARRKKGA</sequence>
<dbReference type="EMBL" id="JACYFG010000036">
    <property type="protein sequence ID" value="MBD5780541.1"/>
    <property type="molecule type" value="Genomic_DNA"/>
</dbReference>
<evidence type="ECO:0000256" key="2">
    <source>
        <dbReference type="ARBA" id="ARBA00022475"/>
    </source>
</evidence>
<reference evidence="8" key="1">
    <citation type="submission" date="2020-09" db="EMBL/GenBank/DDBJ databases">
        <title>Pelagicoccus enzymogenes sp. nov. with an EPS production, isolated from marine sediment.</title>
        <authorList>
            <person name="Feng X."/>
        </authorList>
    </citation>
    <scope>NUCLEOTIDE SEQUENCE</scope>
    <source>
        <strain evidence="8">NFK12</strain>
    </source>
</reference>
<evidence type="ECO:0000256" key="1">
    <source>
        <dbReference type="ARBA" id="ARBA00007150"/>
    </source>
</evidence>
<keyword evidence="3 7" id="KW-0808">Transferase</keyword>
<dbReference type="AlphaFoldDB" id="A0A927IHT2"/>
<feature type="transmembrane region" description="Helical" evidence="7">
    <location>
        <begin position="61"/>
        <end position="81"/>
    </location>
</feature>
<keyword evidence="4 7" id="KW-0812">Transmembrane</keyword>
<evidence type="ECO:0000313" key="8">
    <source>
        <dbReference type="EMBL" id="MBD5780541.1"/>
    </source>
</evidence>
<accession>A0A927IHT2</accession>
<feature type="binding site" evidence="7">
    <location>
        <position position="144"/>
    </location>
    <ligand>
        <name>a 1,2-diacyl-sn-glycero-3-phospho-(1'-sn-glycerol)</name>
        <dbReference type="ChEBI" id="CHEBI:64716"/>
    </ligand>
</feature>
<comment type="subcellular location">
    <subcellularLocation>
        <location evidence="7">Cell membrane</location>
        <topology evidence="7">Multi-pass membrane protein</topology>
    </subcellularLocation>
</comment>
<comment type="catalytic activity">
    <reaction evidence="7">
        <text>L-cysteinyl-[prolipoprotein] + a 1,2-diacyl-sn-glycero-3-phospho-(1'-sn-glycerol) = an S-1,2-diacyl-sn-glyceryl-L-cysteinyl-[prolipoprotein] + sn-glycerol 1-phosphate + H(+)</text>
        <dbReference type="Rhea" id="RHEA:56712"/>
        <dbReference type="Rhea" id="RHEA-COMP:14679"/>
        <dbReference type="Rhea" id="RHEA-COMP:14680"/>
        <dbReference type="ChEBI" id="CHEBI:15378"/>
        <dbReference type="ChEBI" id="CHEBI:29950"/>
        <dbReference type="ChEBI" id="CHEBI:57685"/>
        <dbReference type="ChEBI" id="CHEBI:64716"/>
        <dbReference type="ChEBI" id="CHEBI:140658"/>
        <dbReference type="EC" id="2.5.1.145"/>
    </reaction>
</comment>
<comment type="caution">
    <text evidence="7">Lacks conserved residue(s) required for the propagation of feature annotation.</text>
</comment>
<keyword evidence="9" id="KW-1185">Reference proteome</keyword>
<evidence type="ECO:0000256" key="4">
    <source>
        <dbReference type="ARBA" id="ARBA00022692"/>
    </source>
</evidence>
<dbReference type="GO" id="GO:0005886">
    <property type="term" value="C:plasma membrane"/>
    <property type="evidence" value="ECO:0007669"/>
    <property type="project" value="UniProtKB-SubCell"/>
</dbReference>
<comment type="similarity">
    <text evidence="1 7">Belongs to the Lgt family.</text>
</comment>
<dbReference type="NCBIfam" id="TIGR00544">
    <property type="entry name" value="lgt"/>
    <property type="match status" value="1"/>
</dbReference>
<comment type="caution">
    <text evidence="8">The sequence shown here is derived from an EMBL/GenBank/DDBJ whole genome shotgun (WGS) entry which is preliminary data.</text>
</comment>
<keyword evidence="2 7" id="KW-1003">Cell membrane</keyword>
<dbReference type="GO" id="GO:0008961">
    <property type="term" value="F:phosphatidylglycerol-prolipoprotein diacylglyceryl transferase activity"/>
    <property type="evidence" value="ECO:0007669"/>
    <property type="project" value="UniProtKB-UniRule"/>
</dbReference>
<feature type="transmembrane region" description="Helical" evidence="7">
    <location>
        <begin position="244"/>
        <end position="262"/>
    </location>
</feature>
<dbReference type="RefSeq" id="WP_191617638.1">
    <property type="nucleotide sequence ID" value="NZ_JACYFG010000036.1"/>
</dbReference>
<dbReference type="HAMAP" id="MF_01147">
    <property type="entry name" value="Lgt"/>
    <property type="match status" value="1"/>
</dbReference>
<name>A0A927IHT2_9BACT</name>
<proteinExistence type="inferred from homology"/>
<evidence type="ECO:0000256" key="6">
    <source>
        <dbReference type="ARBA" id="ARBA00023136"/>
    </source>
</evidence>
<dbReference type="Pfam" id="PF01790">
    <property type="entry name" value="LGT"/>
    <property type="match status" value="1"/>
</dbReference>
<feature type="transmembrane region" description="Helical" evidence="7">
    <location>
        <begin position="101"/>
        <end position="118"/>
    </location>
</feature>
<comment type="function">
    <text evidence="7">Catalyzes the transfer of the diacylglyceryl group from phosphatidylglycerol to the sulfhydryl group of the N-terminal cysteine of a prolipoprotein, the first step in the formation of mature lipoproteins.</text>
</comment>
<dbReference type="EC" id="2.5.1.145" evidence="7"/>
<comment type="pathway">
    <text evidence="7">Protein modification; lipoprotein biosynthesis (diacylglyceryl transfer).</text>
</comment>
<keyword evidence="6 7" id="KW-0472">Membrane</keyword>
<evidence type="ECO:0000313" key="9">
    <source>
        <dbReference type="Proteomes" id="UP000622317"/>
    </source>
</evidence>